<reference evidence="1" key="1">
    <citation type="journal article" date="2013" name="BMC Genomics">
        <title>Unscrambling butterfly oogenesis.</title>
        <authorList>
            <person name="Carter J.M."/>
            <person name="Baker S.C."/>
            <person name="Pink R."/>
            <person name="Carter D.R."/>
            <person name="Collins A."/>
            <person name="Tomlin J."/>
            <person name="Gibbs M."/>
            <person name="Breuker C.J."/>
        </authorList>
    </citation>
    <scope>NUCLEOTIDE SEQUENCE</scope>
    <source>
        <tissue evidence="1">Ovary</tissue>
    </source>
</reference>
<organism evidence="1">
    <name type="scientific">Pararge aegeria</name>
    <name type="common">speckled wood butterfly</name>
    <dbReference type="NCBI Taxonomy" id="116150"/>
    <lineage>
        <taxon>Eukaryota</taxon>
        <taxon>Metazoa</taxon>
        <taxon>Ecdysozoa</taxon>
        <taxon>Arthropoda</taxon>
        <taxon>Hexapoda</taxon>
        <taxon>Insecta</taxon>
        <taxon>Pterygota</taxon>
        <taxon>Neoptera</taxon>
        <taxon>Endopterygota</taxon>
        <taxon>Lepidoptera</taxon>
        <taxon>Glossata</taxon>
        <taxon>Ditrysia</taxon>
        <taxon>Papilionoidea</taxon>
        <taxon>Nymphalidae</taxon>
        <taxon>Satyrinae</taxon>
        <taxon>Satyrini</taxon>
        <taxon>Parargina</taxon>
        <taxon>Pararge</taxon>
    </lineage>
</organism>
<dbReference type="EMBL" id="GAIX01001784">
    <property type="protein sequence ID" value="JAA90776.1"/>
    <property type="molecule type" value="Transcribed_RNA"/>
</dbReference>
<feature type="non-terminal residue" evidence="1">
    <location>
        <position position="1"/>
    </location>
</feature>
<evidence type="ECO:0000313" key="1">
    <source>
        <dbReference type="EMBL" id="JAA90776.1"/>
    </source>
</evidence>
<protein>
    <submittedName>
        <fullName evidence="1">Uncharacterized protein</fullName>
    </submittedName>
</protein>
<sequence length="67" mass="7641">QCKPPAFHLTLNHSAAPSVTLHNSWPLSTLCQPTNRLDTDTIAYQYPKLSSYDLYSLTYHIHLLNNN</sequence>
<reference evidence="1" key="2">
    <citation type="submission" date="2013-05" db="EMBL/GenBank/DDBJ databases">
        <authorList>
            <person name="Carter J.-M."/>
            <person name="Baker S.C."/>
            <person name="Pink R."/>
            <person name="Carter D.R.F."/>
            <person name="Collins A."/>
            <person name="Tomlin J."/>
            <person name="Gibbs M."/>
            <person name="Breuker C.J."/>
        </authorList>
    </citation>
    <scope>NUCLEOTIDE SEQUENCE</scope>
    <source>
        <tissue evidence="1">Ovary</tissue>
    </source>
</reference>
<dbReference type="AlphaFoldDB" id="S4PE10"/>
<name>S4PE10_9NEOP</name>
<proteinExistence type="predicted"/>
<accession>S4PE10</accession>